<dbReference type="RefSeq" id="WP_184963480.1">
    <property type="nucleotide sequence ID" value="NZ_BAAAWF010000034.1"/>
</dbReference>
<accession>A0A7W9UQL1</accession>
<dbReference type="EMBL" id="JACHJK010000003">
    <property type="protein sequence ID" value="MBB5926639.1"/>
    <property type="molecule type" value="Genomic_DNA"/>
</dbReference>
<name>A0A7W9UQL1_9ACTN</name>
<organism evidence="1 2">
    <name type="scientific">Streptomyces echinatus</name>
    <dbReference type="NCBI Taxonomy" id="67293"/>
    <lineage>
        <taxon>Bacteria</taxon>
        <taxon>Bacillati</taxon>
        <taxon>Actinomycetota</taxon>
        <taxon>Actinomycetes</taxon>
        <taxon>Kitasatosporales</taxon>
        <taxon>Streptomycetaceae</taxon>
        <taxon>Streptomyces</taxon>
    </lineage>
</organism>
<reference evidence="1 2" key="1">
    <citation type="submission" date="2020-08" db="EMBL/GenBank/DDBJ databases">
        <title>Genomic Encyclopedia of Type Strains, Phase III (KMG-III): the genomes of soil and plant-associated and newly described type strains.</title>
        <authorList>
            <person name="Whitman W."/>
        </authorList>
    </citation>
    <scope>NUCLEOTIDE SEQUENCE [LARGE SCALE GENOMIC DNA]</scope>
    <source>
        <strain evidence="1 2">CECT 3313</strain>
    </source>
</reference>
<dbReference type="AlphaFoldDB" id="A0A7W9UQL1"/>
<evidence type="ECO:0000313" key="2">
    <source>
        <dbReference type="Proteomes" id="UP000585836"/>
    </source>
</evidence>
<dbReference type="Proteomes" id="UP000585836">
    <property type="component" value="Unassembled WGS sequence"/>
</dbReference>
<protein>
    <submittedName>
        <fullName evidence="1">Uncharacterized protein</fullName>
    </submittedName>
</protein>
<evidence type="ECO:0000313" key="1">
    <source>
        <dbReference type="EMBL" id="MBB5926639.1"/>
    </source>
</evidence>
<gene>
    <name evidence="1" type="ORF">FHS34_002095</name>
</gene>
<keyword evidence="2" id="KW-1185">Reference proteome</keyword>
<proteinExistence type="predicted"/>
<sequence length="97" mass="10693">MTQTWEHAKRVGHIQPRPGNFYYGSCGTTHYAAARFEAGAGATGDDRVQLQDEGSGLQFFRLSPGTAWWFVGSDTYPATGDCSRFAPADLARRWNCS</sequence>
<comment type="caution">
    <text evidence="1">The sequence shown here is derived from an EMBL/GenBank/DDBJ whole genome shotgun (WGS) entry which is preliminary data.</text>
</comment>